<name>A0ABS1KJJ9_9FLAO</name>
<dbReference type="RefSeq" id="WP_202005632.1">
    <property type="nucleotide sequence ID" value="NZ_JAERSF010000004.1"/>
</dbReference>
<proteinExistence type="predicted"/>
<gene>
    <name evidence="1" type="ORF">JI750_18345</name>
</gene>
<dbReference type="EMBL" id="JAERSF010000004">
    <property type="protein sequence ID" value="MBL0738862.1"/>
    <property type="molecule type" value="Genomic_DNA"/>
</dbReference>
<reference evidence="1 2" key="1">
    <citation type="submission" date="2021-01" db="EMBL/GenBank/DDBJ databases">
        <title>Genome seq and assembly of Flavobacterium sp. GN10.</title>
        <authorList>
            <person name="Chhetri G."/>
        </authorList>
    </citation>
    <scope>NUCLEOTIDE SEQUENCE [LARGE SCALE GENOMIC DNA]</scope>
    <source>
        <strain evidence="1 2">GN10</strain>
    </source>
</reference>
<protein>
    <recommendedName>
        <fullName evidence="3">Lipopolysaccharide biosynthesis protein</fullName>
    </recommendedName>
</protein>
<comment type="caution">
    <text evidence="1">The sequence shown here is derived from an EMBL/GenBank/DDBJ whole genome shotgun (WGS) entry which is preliminary data.</text>
</comment>
<evidence type="ECO:0008006" key="3">
    <source>
        <dbReference type="Google" id="ProtNLM"/>
    </source>
</evidence>
<keyword evidence="2" id="KW-1185">Reference proteome</keyword>
<accession>A0ABS1KJJ9</accession>
<organism evidence="1 2">
    <name type="scientific">Flavobacterium tagetis</name>
    <dbReference type="NCBI Taxonomy" id="2801336"/>
    <lineage>
        <taxon>Bacteria</taxon>
        <taxon>Pseudomonadati</taxon>
        <taxon>Bacteroidota</taxon>
        <taxon>Flavobacteriia</taxon>
        <taxon>Flavobacteriales</taxon>
        <taxon>Flavobacteriaceae</taxon>
        <taxon>Flavobacterium</taxon>
    </lineage>
</organism>
<evidence type="ECO:0000313" key="1">
    <source>
        <dbReference type="EMBL" id="MBL0738862.1"/>
    </source>
</evidence>
<dbReference type="Proteomes" id="UP000603728">
    <property type="component" value="Unassembled WGS sequence"/>
</dbReference>
<sequence>MNLDLRDKKILFIGPVFYDYHSIIQKHLENLGAKVFFFPERDYSIKFTVVNNLFNKKLDKLQEKHYDSILESSKEISFDFLFVIRGYKMTKFFLETFKKRNARAQTIMYQWDSDNNNKFLHLISSFNKVLSFDRQDALNNNLIYLPLFYTNDIENIKNTLVDNKYDVLYFGYFIRERYDMMLKVIDFANKNDLVLKTFLYVPFSVYIKELLKGNKIDFKLINFNPLCRADYLDLLSKSKAIVDTSSLTQSGLSMRVIETIGAGKKLITSNKNIALENFYNSQQVYIYESELVDTILPFLNSDLFSIDSNLSLKNWICKIFETDNQKE</sequence>
<evidence type="ECO:0000313" key="2">
    <source>
        <dbReference type="Proteomes" id="UP000603728"/>
    </source>
</evidence>